<evidence type="ECO:0000313" key="3">
    <source>
        <dbReference type="Proteomes" id="UP001341840"/>
    </source>
</evidence>
<comment type="caution">
    <text evidence="2">The sequence shown here is derived from an EMBL/GenBank/DDBJ whole genome shotgun (WGS) entry which is preliminary data.</text>
</comment>
<dbReference type="Proteomes" id="UP001341840">
    <property type="component" value="Unassembled WGS sequence"/>
</dbReference>
<keyword evidence="3" id="KW-1185">Reference proteome</keyword>
<feature type="region of interest" description="Disordered" evidence="1">
    <location>
        <begin position="137"/>
        <end position="158"/>
    </location>
</feature>
<reference evidence="2 3" key="1">
    <citation type="journal article" date="2023" name="Plants (Basel)">
        <title>Bridging the Gap: Combining Genomics and Transcriptomics Approaches to Understand Stylosanthes scabra, an Orphan Legume from the Brazilian Caatinga.</title>
        <authorList>
            <person name="Ferreira-Neto J.R.C."/>
            <person name="da Silva M.D."/>
            <person name="Binneck E."/>
            <person name="de Melo N.F."/>
            <person name="da Silva R.H."/>
            <person name="de Melo A.L.T.M."/>
            <person name="Pandolfi V."/>
            <person name="Bustamante F.O."/>
            <person name="Brasileiro-Vidal A.C."/>
            <person name="Benko-Iseppon A.M."/>
        </authorList>
    </citation>
    <scope>NUCLEOTIDE SEQUENCE [LARGE SCALE GENOMIC DNA]</scope>
    <source>
        <tissue evidence="2">Leaves</tissue>
    </source>
</reference>
<name>A0ABU6ZSP1_9FABA</name>
<gene>
    <name evidence="2" type="ORF">PIB30_089537</name>
</gene>
<sequence length="190" mass="21462">MGFQKKVYLKAFGKYINREEVEEEEENRGTKEAWNYNNLMIGALNTKPKDEKNNLECQKTTPRHGKTQRKPSLGVVHFWVCCQLDLCALNEAEKLRGCTTFWATPKRGSNVTEPHGQFCDVFLASFMVVKPQRSNGLTLDPHKVKASSPSPNVTPSTKAQAHKLLPKPRFLHVFLKPNVTSMTTQSQAST</sequence>
<evidence type="ECO:0000256" key="1">
    <source>
        <dbReference type="SAM" id="MobiDB-lite"/>
    </source>
</evidence>
<feature type="region of interest" description="Disordered" evidence="1">
    <location>
        <begin position="50"/>
        <end position="69"/>
    </location>
</feature>
<protein>
    <submittedName>
        <fullName evidence="2">Uncharacterized protein</fullName>
    </submittedName>
</protein>
<feature type="compositionally biased region" description="Polar residues" evidence="1">
    <location>
        <begin position="147"/>
        <end position="158"/>
    </location>
</feature>
<accession>A0ABU6ZSP1</accession>
<organism evidence="2 3">
    <name type="scientific">Stylosanthes scabra</name>
    <dbReference type="NCBI Taxonomy" id="79078"/>
    <lineage>
        <taxon>Eukaryota</taxon>
        <taxon>Viridiplantae</taxon>
        <taxon>Streptophyta</taxon>
        <taxon>Embryophyta</taxon>
        <taxon>Tracheophyta</taxon>
        <taxon>Spermatophyta</taxon>
        <taxon>Magnoliopsida</taxon>
        <taxon>eudicotyledons</taxon>
        <taxon>Gunneridae</taxon>
        <taxon>Pentapetalae</taxon>
        <taxon>rosids</taxon>
        <taxon>fabids</taxon>
        <taxon>Fabales</taxon>
        <taxon>Fabaceae</taxon>
        <taxon>Papilionoideae</taxon>
        <taxon>50 kb inversion clade</taxon>
        <taxon>dalbergioids sensu lato</taxon>
        <taxon>Dalbergieae</taxon>
        <taxon>Pterocarpus clade</taxon>
        <taxon>Stylosanthes</taxon>
    </lineage>
</organism>
<proteinExistence type="predicted"/>
<dbReference type="EMBL" id="JASCZI010273540">
    <property type="protein sequence ID" value="MED6225003.1"/>
    <property type="molecule type" value="Genomic_DNA"/>
</dbReference>
<evidence type="ECO:0000313" key="2">
    <source>
        <dbReference type="EMBL" id="MED6225003.1"/>
    </source>
</evidence>